<dbReference type="Gene3D" id="3.40.50.10680">
    <property type="entry name" value="CofD-like domains"/>
    <property type="match status" value="1"/>
</dbReference>
<dbReference type="InterPro" id="IPR002882">
    <property type="entry name" value="CofD"/>
</dbReference>
<gene>
    <name evidence="3" type="ORF">METZ01_LOCUS256636</name>
</gene>
<dbReference type="GO" id="GO:0043743">
    <property type="term" value="F:LPPG:FO 2-phospho-L-lactate transferase activity"/>
    <property type="evidence" value="ECO:0007669"/>
    <property type="project" value="InterPro"/>
</dbReference>
<evidence type="ECO:0000313" key="3">
    <source>
        <dbReference type="EMBL" id="SVC03782.1"/>
    </source>
</evidence>
<evidence type="ECO:0008006" key="4">
    <source>
        <dbReference type="Google" id="ProtNLM"/>
    </source>
</evidence>
<keyword evidence="2" id="KW-0460">Magnesium</keyword>
<reference evidence="3" key="1">
    <citation type="submission" date="2018-05" db="EMBL/GenBank/DDBJ databases">
        <authorList>
            <person name="Lanie J.A."/>
            <person name="Ng W.-L."/>
            <person name="Kazmierczak K.M."/>
            <person name="Andrzejewski T.M."/>
            <person name="Davidsen T.M."/>
            <person name="Wayne K.J."/>
            <person name="Tettelin H."/>
            <person name="Glass J.I."/>
            <person name="Rusch D."/>
            <person name="Podicherti R."/>
            <person name="Tsui H.-C.T."/>
            <person name="Winkler M.E."/>
        </authorList>
    </citation>
    <scope>NUCLEOTIDE SEQUENCE</scope>
</reference>
<protein>
    <recommendedName>
        <fullName evidence="4">2-phospho-L-lactate transferase</fullName>
    </recommendedName>
</protein>
<evidence type="ECO:0000256" key="1">
    <source>
        <dbReference type="ARBA" id="ARBA00022679"/>
    </source>
</evidence>
<dbReference type="PANTHER" id="PTHR43007:SF1">
    <property type="entry name" value="2-PHOSPHO-L-LACTATE TRANSFERASE"/>
    <property type="match status" value="1"/>
</dbReference>
<dbReference type="GO" id="GO:0000287">
    <property type="term" value="F:magnesium ion binding"/>
    <property type="evidence" value="ECO:0007669"/>
    <property type="project" value="InterPro"/>
</dbReference>
<organism evidence="3">
    <name type="scientific">marine metagenome</name>
    <dbReference type="NCBI Taxonomy" id="408172"/>
    <lineage>
        <taxon>unclassified sequences</taxon>
        <taxon>metagenomes</taxon>
        <taxon>ecological metagenomes</taxon>
    </lineage>
</organism>
<dbReference type="Pfam" id="PF01933">
    <property type="entry name" value="CofD"/>
    <property type="match status" value="1"/>
</dbReference>
<dbReference type="EMBL" id="UINC01069984">
    <property type="protein sequence ID" value="SVC03782.1"/>
    <property type="molecule type" value="Genomic_DNA"/>
</dbReference>
<proteinExistence type="inferred from homology"/>
<dbReference type="NCBIfam" id="TIGR01819">
    <property type="entry name" value="F420_cofD"/>
    <property type="match status" value="1"/>
</dbReference>
<dbReference type="SUPFAM" id="SSF142338">
    <property type="entry name" value="CofD-like"/>
    <property type="match status" value="1"/>
</dbReference>
<evidence type="ECO:0000256" key="2">
    <source>
        <dbReference type="ARBA" id="ARBA00022842"/>
    </source>
</evidence>
<name>A0A382IX91_9ZZZZ</name>
<dbReference type="Gene3D" id="1.10.8.240">
    <property type="entry name" value="CofD-like domain"/>
    <property type="match status" value="1"/>
</dbReference>
<dbReference type="PANTHER" id="PTHR43007">
    <property type="entry name" value="2-PHOSPHO-L-LACTATE TRANSFERASE"/>
    <property type="match status" value="1"/>
</dbReference>
<dbReference type="InterPro" id="IPR010115">
    <property type="entry name" value="FbiA/CofD"/>
</dbReference>
<keyword evidence="1" id="KW-0808">Transferase</keyword>
<dbReference type="InterPro" id="IPR038136">
    <property type="entry name" value="CofD-like_dom_sf"/>
</dbReference>
<accession>A0A382IX91</accession>
<dbReference type="CDD" id="cd07186">
    <property type="entry name" value="CofD_like"/>
    <property type="match status" value="1"/>
</dbReference>
<dbReference type="AlphaFoldDB" id="A0A382IX91"/>
<feature type="non-terminal residue" evidence="3">
    <location>
        <position position="254"/>
    </location>
</feature>
<sequence>MELGDDLLVVANVGDDFEHLGLSISPDLDTVTYTLSGLNDQEKGWGRADEGWRFMDSLGRFGGEDWFNLGDRDLALHILRTQALQSGDSLSDFTHRITNQLGITTRVVPMSDDTVRTIVHTEQGDLAFQNYFVRDKCEPAVEGFEFLGLETARPQTDFMEGLTNSALQAVIITPSNPFVSIDPILKLSGVSEALRAATAPVIAVSPIVAGMAIKGPAAKMMAELGMPNTALSVAEHYGDLLDGFVLDTNDRIQK</sequence>
<dbReference type="HAMAP" id="MF_01257">
    <property type="entry name" value="CofD"/>
    <property type="match status" value="1"/>
</dbReference>